<evidence type="ECO:0000256" key="4">
    <source>
        <dbReference type="ARBA" id="ARBA00022553"/>
    </source>
</evidence>
<accession>A0A8B7ZPI2</accession>
<dbReference type="GO" id="GO:0005965">
    <property type="term" value="C:protein farnesyltransferase complex"/>
    <property type="evidence" value="ECO:0007669"/>
    <property type="project" value="UniProtKB-UniRule"/>
</dbReference>
<evidence type="ECO:0000256" key="5">
    <source>
        <dbReference type="ARBA" id="ARBA00022602"/>
    </source>
</evidence>
<organism evidence="16 17">
    <name type="scientific">Acanthaster planci</name>
    <name type="common">Crown-of-thorns starfish</name>
    <dbReference type="NCBI Taxonomy" id="133434"/>
    <lineage>
        <taxon>Eukaryota</taxon>
        <taxon>Metazoa</taxon>
        <taxon>Echinodermata</taxon>
        <taxon>Eleutherozoa</taxon>
        <taxon>Asterozoa</taxon>
        <taxon>Asteroidea</taxon>
        <taxon>Valvatacea</taxon>
        <taxon>Valvatida</taxon>
        <taxon>Acanthasteridae</taxon>
        <taxon>Acanthaster</taxon>
    </lineage>
</organism>
<dbReference type="AlphaFoldDB" id="A0A8B7ZPI2"/>
<dbReference type="CDD" id="cd02893">
    <property type="entry name" value="FTase"/>
    <property type="match status" value="1"/>
</dbReference>
<dbReference type="RefSeq" id="XP_022105321.1">
    <property type="nucleotide sequence ID" value="XM_022249629.1"/>
</dbReference>
<dbReference type="PANTHER" id="PTHR11774">
    <property type="entry name" value="GERANYLGERANYL TRANSFERASE TYPE BETA SUBUNIT"/>
    <property type="match status" value="1"/>
</dbReference>
<evidence type="ECO:0000256" key="14">
    <source>
        <dbReference type="RuleBase" id="RU365056"/>
    </source>
</evidence>
<evidence type="ECO:0000256" key="8">
    <source>
        <dbReference type="ARBA" id="ARBA00022737"/>
    </source>
</evidence>
<protein>
    <recommendedName>
        <fullName evidence="3 14">Protein farnesyltransferase subunit beta</fullName>
        <shortName evidence="14">FTase-beta</shortName>
        <ecNumber evidence="2 14">2.5.1.58</ecNumber>
    </recommendedName>
</protein>
<keyword evidence="10" id="KW-0443">Lipid metabolism</keyword>
<comment type="cofactor">
    <cofactor evidence="14">
        <name>Zn(2+)</name>
        <dbReference type="ChEBI" id="CHEBI:29105"/>
    </cofactor>
    <text evidence="14">Binds 1 zinc ion per subunit.</text>
</comment>
<comment type="function">
    <text evidence="14">Catalyzes the transfer of a farnesyl moiety from farnesyl diphosphate to a cysteine at the fourth position from the C-terminus of several proteins. The beta subunit is responsible for peptide-binding.</text>
</comment>
<evidence type="ECO:0000256" key="12">
    <source>
        <dbReference type="ARBA" id="ARBA00055850"/>
    </source>
</evidence>
<evidence type="ECO:0000313" key="16">
    <source>
        <dbReference type="Proteomes" id="UP000694845"/>
    </source>
</evidence>
<keyword evidence="16" id="KW-1185">Reference proteome</keyword>
<reference evidence="17" key="1">
    <citation type="submission" date="2025-08" db="UniProtKB">
        <authorList>
            <consortium name="RefSeq"/>
        </authorList>
    </citation>
    <scope>IDENTIFICATION</scope>
</reference>
<evidence type="ECO:0000256" key="3">
    <source>
        <dbReference type="ARBA" id="ARBA00015798"/>
    </source>
</evidence>
<dbReference type="OMA" id="WCIYWIL"/>
<comment type="subunit">
    <text evidence="14">Heterodimer of an alpha and a beta subunit.</text>
</comment>
<feature type="domain" description="Prenyltransferase alpha-alpha toroid" evidence="15">
    <location>
        <begin position="61"/>
        <end position="391"/>
    </location>
</feature>
<dbReference type="KEGG" id="aplc:110987154"/>
<evidence type="ECO:0000256" key="7">
    <source>
        <dbReference type="ARBA" id="ARBA00022723"/>
    </source>
</evidence>
<dbReference type="GO" id="GO:0004660">
    <property type="term" value="F:protein farnesyltransferase activity"/>
    <property type="evidence" value="ECO:0007669"/>
    <property type="project" value="UniProtKB-UniRule"/>
</dbReference>
<comment type="similarity">
    <text evidence="1 14">Belongs to the protein prenyltransferase subunit beta family.</text>
</comment>
<dbReference type="PANTHER" id="PTHR11774:SF6">
    <property type="entry name" value="PROTEIN FARNESYLTRANSFERASE SUBUNIT BETA"/>
    <property type="match status" value="1"/>
</dbReference>
<gene>
    <name evidence="17" type="primary">LOC110987154</name>
</gene>
<dbReference type="GO" id="GO:0006629">
    <property type="term" value="P:lipid metabolic process"/>
    <property type="evidence" value="ECO:0007669"/>
    <property type="project" value="UniProtKB-KW"/>
</dbReference>
<dbReference type="SUPFAM" id="SSF48239">
    <property type="entry name" value="Terpenoid cyclases/Protein prenyltransferases"/>
    <property type="match status" value="1"/>
</dbReference>
<keyword evidence="4" id="KW-0597">Phosphoprotein</keyword>
<dbReference type="EC" id="2.5.1.58" evidence="2 14"/>
<dbReference type="Proteomes" id="UP000694845">
    <property type="component" value="Unplaced"/>
</dbReference>
<dbReference type="FunFam" id="1.50.10.20:FF:000007">
    <property type="entry name" value="Protein farnesyltransferase subunit beta"/>
    <property type="match status" value="1"/>
</dbReference>
<comment type="subunit">
    <text evidence="13">Heterodimer of FNTA and FNTB.</text>
</comment>
<evidence type="ECO:0000256" key="10">
    <source>
        <dbReference type="ARBA" id="ARBA00023098"/>
    </source>
</evidence>
<evidence type="ECO:0000256" key="6">
    <source>
        <dbReference type="ARBA" id="ARBA00022679"/>
    </source>
</evidence>
<dbReference type="InterPro" id="IPR026872">
    <property type="entry name" value="FTB"/>
</dbReference>
<keyword evidence="5 14" id="KW-0637">Prenyltransferase</keyword>
<dbReference type="CTD" id="100529261"/>
<dbReference type="GeneID" id="110987154"/>
<keyword evidence="7 14" id="KW-0479">Metal-binding</keyword>
<dbReference type="InterPro" id="IPR008930">
    <property type="entry name" value="Terpenoid_cyclase/PrenylTrfase"/>
</dbReference>
<evidence type="ECO:0000259" key="15">
    <source>
        <dbReference type="Pfam" id="PF00432"/>
    </source>
</evidence>
<dbReference type="OrthoDB" id="10261146at2759"/>
<dbReference type="Pfam" id="PF00432">
    <property type="entry name" value="Prenyltrans"/>
    <property type="match status" value="1"/>
</dbReference>
<name>A0A8B7ZPI2_ACAPL</name>
<evidence type="ECO:0000256" key="11">
    <source>
        <dbReference type="ARBA" id="ARBA00050225"/>
    </source>
</evidence>
<evidence type="ECO:0000256" key="2">
    <source>
        <dbReference type="ARBA" id="ARBA00012702"/>
    </source>
</evidence>
<comment type="function">
    <text evidence="12">Essential subunit of the farnesyltransferase complex. Catalyzes the transfer of a farnesyl moiety from farnesyl diphosphate to a cysteine at the fourth position from the C-terminus of several proteins having the C-terminal sequence Cys-aliphatic-aliphatic-X.</text>
</comment>
<dbReference type="Gene3D" id="1.50.10.20">
    <property type="match status" value="1"/>
</dbReference>
<proteinExistence type="inferred from homology"/>
<keyword evidence="9 14" id="KW-0862">Zinc</keyword>
<keyword evidence="6 14" id="KW-0808">Transferase</keyword>
<evidence type="ECO:0000313" key="17">
    <source>
        <dbReference type="RefSeq" id="XP_022105321.1"/>
    </source>
</evidence>
<sequence length="410" mass="45740">MASPRCVENPEILEYQRFLDDGIRTHSSDEQINVEESVAEMFETFLLSRDDDHPDKTKPQLHRKRHINFLLKGLVCLSESYECLDASRPWLCYWILHSLYLLDQKVPQEGNSGVVQFLAKCQHPEGGFGGGPMQFAHLAPTYAAVLALMIVGTREAYEVIDRPKLQSFLMRMRSPEGAFRMHDGGEVDVRGAYCAAVAAKISNVATPEMFDGTAEWIASCQSYEGGFAGQPGMEAHGGYSFCSVAALVLLGHERLCDTEALLRWLSNRQMRYEGGFQGRTNKLVDGCYSFWQAGTYPLIHSILGSHDDTALSTTDWIFDQMSLQEYILLCCQHKHGGLIDKPGKARDFYHTCYCLSGLSVAQHFAAGKMAQKPLLGPSGNELKQIHPLYNIGLEPAYHANQHFAALPVPK</sequence>
<keyword evidence="8" id="KW-0677">Repeat</keyword>
<evidence type="ECO:0000256" key="9">
    <source>
        <dbReference type="ARBA" id="ARBA00022833"/>
    </source>
</evidence>
<dbReference type="InterPro" id="IPR001330">
    <property type="entry name" value="Prenyltrans"/>
</dbReference>
<comment type="catalytic activity">
    <reaction evidence="11">
        <text>L-cysteinyl-[protein] + (2E,6E)-farnesyl diphosphate = S-(2E,6E)-farnesyl-L-cysteinyl-[protein] + diphosphate</text>
        <dbReference type="Rhea" id="RHEA:13345"/>
        <dbReference type="Rhea" id="RHEA-COMP:10131"/>
        <dbReference type="Rhea" id="RHEA-COMP:11535"/>
        <dbReference type="ChEBI" id="CHEBI:29950"/>
        <dbReference type="ChEBI" id="CHEBI:33019"/>
        <dbReference type="ChEBI" id="CHEBI:86019"/>
        <dbReference type="ChEBI" id="CHEBI:175763"/>
        <dbReference type="EC" id="2.5.1.58"/>
    </reaction>
</comment>
<evidence type="ECO:0000256" key="1">
    <source>
        <dbReference type="ARBA" id="ARBA00010497"/>
    </source>
</evidence>
<evidence type="ECO:0000256" key="13">
    <source>
        <dbReference type="ARBA" id="ARBA00064192"/>
    </source>
</evidence>
<dbReference type="GO" id="GO:0008270">
    <property type="term" value="F:zinc ion binding"/>
    <property type="evidence" value="ECO:0007669"/>
    <property type="project" value="UniProtKB-UniRule"/>
</dbReference>
<dbReference type="GO" id="GO:0097354">
    <property type="term" value="P:prenylation"/>
    <property type="evidence" value="ECO:0007669"/>
    <property type="project" value="UniProtKB-UniRule"/>
</dbReference>
<dbReference type="InterPro" id="IPR045089">
    <property type="entry name" value="PGGT1B-like"/>
</dbReference>